<keyword evidence="3" id="KW-1185">Reference proteome</keyword>
<dbReference type="EMBL" id="CAJJDN010000058">
    <property type="protein sequence ID" value="CAD8091785.1"/>
    <property type="molecule type" value="Genomic_DNA"/>
</dbReference>
<evidence type="ECO:0000259" key="1">
    <source>
        <dbReference type="Pfam" id="PF18199"/>
    </source>
</evidence>
<accession>A0A8S1NRI1</accession>
<protein>
    <recommendedName>
        <fullName evidence="1">Dynein heavy chain C-terminal domain-containing protein</fullName>
    </recommendedName>
</protein>
<reference evidence="2" key="1">
    <citation type="submission" date="2021-01" db="EMBL/GenBank/DDBJ databases">
        <authorList>
            <consortium name="Genoscope - CEA"/>
            <person name="William W."/>
        </authorList>
    </citation>
    <scope>NUCLEOTIDE SEQUENCE</scope>
</reference>
<gene>
    <name evidence="2" type="ORF">PSON_ATCC_30995.1.T0580055</name>
</gene>
<dbReference type="InterPro" id="IPR041228">
    <property type="entry name" value="Dynein_C"/>
</dbReference>
<comment type="caution">
    <text evidence="2">The sequence shown here is derived from an EMBL/GenBank/DDBJ whole genome shotgun (WGS) entry which is preliminary data.</text>
</comment>
<evidence type="ECO:0000313" key="3">
    <source>
        <dbReference type="Proteomes" id="UP000692954"/>
    </source>
</evidence>
<dbReference type="Pfam" id="PF18199">
    <property type="entry name" value="Dynein_C"/>
    <property type="match status" value="1"/>
</dbReference>
<dbReference type="AlphaFoldDB" id="A0A8S1NRI1"/>
<name>A0A8S1NRI1_9CILI</name>
<feature type="domain" description="Dynein heavy chain C-terminal" evidence="1">
    <location>
        <begin position="73"/>
        <end position="132"/>
    </location>
</feature>
<sequence>MNLTIVIKVADERDRRLLDEFQHKKQYLIIFKFKISLRQKDEEYLNQLNTLPHVQPTNLFRFHSNAEIMKDQQDTNEILRKLQQNLGYSSSLNTDFQQEITRSSKLMSIIQQSSIDTLNAIKGQTVISDLLKKKHLIISYWSIN</sequence>
<proteinExistence type="predicted"/>
<organism evidence="2 3">
    <name type="scientific">Paramecium sonneborni</name>
    <dbReference type="NCBI Taxonomy" id="65129"/>
    <lineage>
        <taxon>Eukaryota</taxon>
        <taxon>Sar</taxon>
        <taxon>Alveolata</taxon>
        <taxon>Ciliophora</taxon>
        <taxon>Intramacronucleata</taxon>
        <taxon>Oligohymenophorea</taxon>
        <taxon>Peniculida</taxon>
        <taxon>Parameciidae</taxon>
        <taxon>Paramecium</taxon>
    </lineage>
</organism>
<evidence type="ECO:0000313" key="2">
    <source>
        <dbReference type="EMBL" id="CAD8091785.1"/>
    </source>
</evidence>
<dbReference type="Proteomes" id="UP000692954">
    <property type="component" value="Unassembled WGS sequence"/>
</dbReference>